<dbReference type="Proteomes" id="UP000823790">
    <property type="component" value="Unassembled WGS sequence"/>
</dbReference>
<comment type="caution">
    <text evidence="2">The sequence shown here is derived from an EMBL/GenBank/DDBJ whole genome shotgun (WGS) entry which is preliminary data.</text>
</comment>
<keyword evidence="3" id="KW-1185">Reference proteome</keyword>
<dbReference type="Pfam" id="PF01797">
    <property type="entry name" value="Y1_Tnp"/>
    <property type="match status" value="1"/>
</dbReference>
<dbReference type="PANTHER" id="PTHR34322:SF2">
    <property type="entry name" value="TRANSPOSASE IS200-LIKE DOMAIN-CONTAINING PROTEIN"/>
    <property type="match status" value="1"/>
</dbReference>
<evidence type="ECO:0000313" key="2">
    <source>
        <dbReference type="EMBL" id="MBP1474546.1"/>
    </source>
</evidence>
<dbReference type="RefSeq" id="WP_209619511.1">
    <property type="nucleotide sequence ID" value="NZ_JAGJRS010000018.1"/>
</dbReference>
<gene>
    <name evidence="2" type="ORF">J7I44_09540</name>
</gene>
<proteinExistence type="predicted"/>
<dbReference type="InterPro" id="IPR036515">
    <property type="entry name" value="Transposase_17_sf"/>
</dbReference>
<accession>A0ABS4DNB8</accession>
<name>A0ABS4DNB8_9GAMM</name>
<dbReference type="Gene3D" id="3.30.70.1290">
    <property type="entry name" value="Transposase IS200-like"/>
    <property type="match status" value="1"/>
</dbReference>
<feature type="domain" description="Transposase IS200-like" evidence="1">
    <location>
        <begin position="9"/>
        <end position="124"/>
    </location>
</feature>
<dbReference type="SUPFAM" id="SSF143422">
    <property type="entry name" value="Transposase IS200-like"/>
    <property type="match status" value="1"/>
</dbReference>
<dbReference type="SMART" id="SM01321">
    <property type="entry name" value="Y1_Tnp"/>
    <property type="match status" value="1"/>
</dbReference>
<sequence>MARQPRLDLPGIPQHVVQRGNNRLPCFLDDNDRRRYLHLLCEALLDTGCALHAYVLMDNHVHLLLTPPEAGAISRLMQKLGRGYVGQFNARHRRTGTLWEGRYKSCLVDNEDYVLRCYRYIDLNPVRARMTDSPIAYAWSSASAHCGHRTDLLLRHHPAYAALGAAPDARGEAYRGLLRETLSDDDLAAIRTYLQQQRAWGRDDFRAMVEAKTRRFSGIRPAHRPPRPSNPR</sequence>
<organism evidence="2 3">
    <name type="scientific">Frateuria flava</name>
    <dbReference type="NCBI Taxonomy" id="2821489"/>
    <lineage>
        <taxon>Bacteria</taxon>
        <taxon>Pseudomonadati</taxon>
        <taxon>Pseudomonadota</taxon>
        <taxon>Gammaproteobacteria</taxon>
        <taxon>Lysobacterales</taxon>
        <taxon>Rhodanobacteraceae</taxon>
        <taxon>Frateuria</taxon>
    </lineage>
</organism>
<dbReference type="EMBL" id="JAGJRS010000018">
    <property type="protein sequence ID" value="MBP1474546.1"/>
    <property type="molecule type" value="Genomic_DNA"/>
</dbReference>
<reference evidence="2 3" key="1">
    <citation type="submission" date="2021-04" db="EMBL/GenBank/DDBJ databases">
        <authorList>
            <person name="Huq M.A."/>
        </authorList>
    </citation>
    <scope>NUCLEOTIDE SEQUENCE [LARGE SCALE GENOMIC DNA]</scope>
    <source>
        <strain evidence="2 3">MAH-13</strain>
    </source>
</reference>
<dbReference type="PANTHER" id="PTHR34322">
    <property type="entry name" value="TRANSPOSASE, Y1_TNP DOMAIN-CONTAINING"/>
    <property type="match status" value="1"/>
</dbReference>
<protein>
    <submittedName>
        <fullName evidence="2">Transposase</fullName>
    </submittedName>
</protein>
<evidence type="ECO:0000259" key="1">
    <source>
        <dbReference type="SMART" id="SM01321"/>
    </source>
</evidence>
<dbReference type="InterPro" id="IPR002686">
    <property type="entry name" value="Transposase_17"/>
</dbReference>
<evidence type="ECO:0000313" key="3">
    <source>
        <dbReference type="Proteomes" id="UP000823790"/>
    </source>
</evidence>